<reference evidence="2" key="1">
    <citation type="submission" date="2018-03" db="EMBL/GenBank/DDBJ databases">
        <title>Cross-interface Injection: A General Nanoliter Liquid Handling Method Applied to Single Cells Genome Amplification Automated Nanoliter Liquid Handling Applied to Single Cell Multiple Displacement Amplification.</title>
        <authorList>
            <person name="Yun J."/>
            <person name="Xu P."/>
            <person name="Xu J."/>
            <person name="Dai X."/>
            <person name="Wang Y."/>
            <person name="Zheng X."/>
            <person name="Cao C."/>
            <person name="Yi Q."/>
            <person name="Zhu Y."/>
            <person name="Wang L."/>
            <person name="Dong Z."/>
            <person name="Huang Y."/>
            <person name="Huang L."/>
            <person name="Du W."/>
        </authorList>
    </citation>
    <scope>NUCLEOTIDE SEQUENCE [LARGE SCALE GENOMIC DNA]</scope>
    <source>
        <strain evidence="2">Z-D3-2</strain>
    </source>
</reference>
<dbReference type="EMBL" id="PYVN01000003">
    <property type="protein sequence ID" value="PTB86850.1"/>
    <property type="molecule type" value="Genomic_DNA"/>
</dbReference>
<proteinExistence type="predicted"/>
<evidence type="ECO:0008006" key="3">
    <source>
        <dbReference type="Google" id="ProtNLM"/>
    </source>
</evidence>
<accession>A0A2T4CZ56</accession>
<sequence length="277" mass="31751">MLKGKGTFIFTIIVIIVFVLTIVVSIYALDIYYDKFSKNGLGNTEDFAKFGDYIGGILNPVLAFLTVSLLLLSIHLQSKELKASTEELKKTAEAMTESAEFQQKLLVLQTHNTLRQEIAENLELYHVKFKTLLNEKFYLPKTTVHPRRFLSLTDIVDKYHENINASPLGNNPLLIEINKFIESLRENRDLDKYNDHFASLKLTVRYIFTSTLEITDCTYSKTVQAFHYQNAITAFELAQKHFILSETEADNYIESLRKVLKKPVKSTPDIKTASKVQ</sequence>
<evidence type="ECO:0000256" key="1">
    <source>
        <dbReference type="SAM" id="Phobius"/>
    </source>
</evidence>
<dbReference type="AlphaFoldDB" id="A0A2T4CZ56"/>
<comment type="caution">
    <text evidence="2">The sequence shown here is derived from an EMBL/GenBank/DDBJ whole genome shotgun (WGS) entry which is preliminary data.</text>
</comment>
<keyword evidence="1" id="KW-1133">Transmembrane helix</keyword>
<name>A0A2T4CZ56_9GAMM</name>
<keyword evidence="1" id="KW-0472">Membrane</keyword>
<feature type="transmembrane region" description="Helical" evidence="1">
    <location>
        <begin position="53"/>
        <end position="72"/>
    </location>
</feature>
<feature type="transmembrane region" description="Helical" evidence="1">
    <location>
        <begin position="7"/>
        <end position="33"/>
    </location>
</feature>
<protein>
    <recommendedName>
        <fullName evidence="3">Phage abortive infection protein</fullName>
    </recommendedName>
</protein>
<organism evidence="2">
    <name type="scientific">Pseudidiomarina aestuarii</name>
    <dbReference type="NCBI Taxonomy" id="624146"/>
    <lineage>
        <taxon>Bacteria</taxon>
        <taxon>Pseudomonadati</taxon>
        <taxon>Pseudomonadota</taxon>
        <taxon>Gammaproteobacteria</taxon>
        <taxon>Alteromonadales</taxon>
        <taxon>Idiomarinaceae</taxon>
        <taxon>Pseudidiomarina</taxon>
    </lineage>
</organism>
<gene>
    <name evidence="2" type="ORF">C9940_00520</name>
</gene>
<evidence type="ECO:0000313" key="2">
    <source>
        <dbReference type="EMBL" id="PTB86850.1"/>
    </source>
</evidence>
<keyword evidence="1" id="KW-0812">Transmembrane</keyword>